<comment type="caution">
    <text evidence="1">The sequence shown here is derived from an EMBL/GenBank/DDBJ whole genome shotgun (WGS) entry which is preliminary data.</text>
</comment>
<dbReference type="EMBL" id="LXQA010302240">
    <property type="protein sequence ID" value="MCI42261.1"/>
    <property type="molecule type" value="Genomic_DNA"/>
</dbReference>
<protein>
    <submittedName>
        <fullName evidence="1">Uncharacterized protein</fullName>
    </submittedName>
</protein>
<reference evidence="1 2" key="1">
    <citation type="journal article" date="2018" name="Front. Plant Sci.">
        <title>Red Clover (Trifolium pratense) and Zigzag Clover (T. medium) - A Picture of Genomic Similarities and Differences.</title>
        <authorList>
            <person name="Dluhosova J."/>
            <person name="Istvanek J."/>
            <person name="Nedelnik J."/>
            <person name="Repkova J."/>
        </authorList>
    </citation>
    <scope>NUCLEOTIDE SEQUENCE [LARGE SCALE GENOMIC DNA]</scope>
    <source>
        <strain evidence="2">cv. 10/8</strain>
        <tissue evidence="1">Leaf</tissue>
    </source>
</reference>
<evidence type="ECO:0000313" key="1">
    <source>
        <dbReference type="EMBL" id="MCI42261.1"/>
    </source>
</evidence>
<sequence length="78" mass="8980">MCAQEELIAVSFSEEETVDSRIQTRENDLKPLLKRKRDLQDGIQNDVAKLLGKRHTLVRLQAKQKDLGEELSKIMEDS</sequence>
<proteinExistence type="predicted"/>
<evidence type="ECO:0000313" key="2">
    <source>
        <dbReference type="Proteomes" id="UP000265520"/>
    </source>
</evidence>
<organism evidence="1 2">
    <name type="scientific">Trifolium medium</name>
    <dbReference type="NCBI Taxonomy" id="97028"/>
    <lineage>
        <taxon>Eukaryota</taxon>
        <taxon>Viridiplantae</taxon>
        <taxon>Streptophyta</taxon>
        <taxon>Embryophyta</taxon>
        <taxon>Tracheophyta</taxon>
        <taxon>Spermatophyta</taxon>
        <taxon>Magnoliopsida</taxon>
        <taxon>eudicotyledons</taxon>
        <taxon>Gunneridae</taxon>
        <taxon>Pentapetalae</taxon>
        <taxon>rosids</taxon>
        <taxon>fabids</taxon>
        <taxon>Fabales</taxon>
        <taxon>Fabaceae</taxon>
        <taxon>Papilionoideae</taxon>
        <taxon>50 kb inversion clade</taxon>
        <taxon>NPAAA clade</taxon>
        <taxon>Hologalegina</taxon>
        <taxon>IRL clade</taxon>
        <taxon>Trifolieae</taxon>
        <taxon>Trifolium</taxon>
    </lineage>
</organism>
<accession>A0A392S058</accession>
<dbReference type="AlphaFoldDB" id="A0A392S058"/>
<dbReference type="Proteomes" id="UP000265520">
    <property type="component" value="Unassembled WGS sequence"/>
</dbReference>
<feature type="non-terminal residue" evidence="1">
    <location>
        <position position="78"/>
    </location>
</feature>
<name>A0A392S058_9FABA</name>
<keyword evidence="2" id="KW-1185">Reference proteome</keyword>